<sequence length="595" mass="63917">MTEVSLDDSQRATVQIDPEERQIVIAGPGSGKTEVVSALIEHLTEEEGVDHLDGLLVISFSNAAVHAAEGRLRDHGAAPVSVQTLDSLASALLRDLATEDHTDLDFDGRVVEATRLLEIDGWDRIGDLQHLIVDEVQDVVGVRADFLLAIIAAIPADAGFSLLGDPAQGIYDFQLGPPGSDRAPASTTTSAQLLESVTEAHAPALRQLTGQYRAASRDARTAMRLRDAALPDGEATEMEDFFADLVHLGRIEEAVDLLRGWSGTTALLTSTNGQALATAGVLRRLGMVVEIRRSAHHQVAAGWIAATLGDSTTDSVGKAGFEKLISERHPDIDAADAWRALRSLTGARGTEITVSSIANRLRAGRSLLPDLTQRPSVDVVVSTVHRSKGLEFDNVVVLDFPSRGRIAADSDVDGARRTQFVALSRARSYLVRADGPDDRDLRLATNPATQRARWIVGGHKTWMTFGIEIGVGDIEPVFDDPAPSQAHIEAEVVAGADLDLRIDVEASTLEFPVYAVIHNGMTIARTSRTFGEDLASRIGTLERRRGTWPALYGAEVEAIATSASDSRSDSSWRHGLYLAPIVTGLLTLDWNGSTE</sequence>
<keyword evidence="1 9" id="KW-0547">Nucleotide-binding</keyword>
<keyword evidence="2 9" id="KW-0378">Hydrolase</keyword>
<dbReference type="InterPro" id="IPR027417">
    <property type="entry name" value="P-loop_NTPase"/>
</dbReference>
<keyword evidence="12" id="KW-1185">Reference proteome</keyword>
<dbReference type="Pfam" id="PF13361">
    <property type="entry name" value="UvrD_C"/>
    <property type="match status" value="1"/>
</dbReference>
<organism evidence="11 12">
    <name type="scientific">Nocardioides hankookensis</name>
    <dbReference type="NCBI Taxonomy" id="443157"/>
    <lineage>
        <taxon>Bacteria</taxon>
        <taxon>Bacillati</taxon>
        <taxon>Actinomycetota</taxon>
        <taxon>Actinomycetes</taxon>
        <taxon>Propionibacteriales</taxon>
        <taxon>Nocardioidaceae</taxon>
        <taxon>Nocardioides</taxon>
    </lineage>
</organism>
<dbReference type="InterPro" id="IPR014017">
    <property type="entry name" value="DNA_helicase_UvrD-like_C"/>
</dbReference>
<evidence type="ECO:0000256" key="5">
    <source>
        <dbReference type="ARBA" id="ARBA00023235"/>
    </source>
</evidence>
<accession>A0ABW1LMQ1</accession>
<dbReference type="InterPro" id="IPR014016">
    <property type="entry name" value="UvrD-like_ATP-bd"/>
</dbReference>
<comment type="catalytic activity">
    <reaction evidence="6">
        <text>Couples ATP hydrolysis with the unwinding of duplex DNA by translocating in the 3'-5' direction.</text>
        <dbReference type="EC" id="5.6.2.4"/>
    </reaction>
</comment>
<dbReference type="SUPFAM" id="SSF52540">
    <property type="entry name" value="P-loop containing nucleoside triphosphate hydrolases"/>
    <property type="match status" value="1"/>
</dbReference>
<name>A0ABW1LMQ1_9ACTN</name>
<keyword evidence="5" id="KW-0413">Isomerase</keyword>
<evidence type="ECO:0000256" key="8">
    <source>
        <dbReference type="ARBA" id="ARBA00048988"/>
    </source>
</evidence>
<evidence type="ECO:0000313" key="12">
    <source>
        <dbReference type="Proteomes" id="UP001596135"/>
    </source>
</evidence>
<evidence type="ECO:0000256" key="9">
    <source>
        <dbReference type="PROSITE-ProRule" id="PRU00560"/>
    </source>
</evidence>
<evidence type="ECO:0000256" key="7">
    <source>
        <dbReference type="ARBA" id="ARBA00034808"/>
    </source>
</evidence>
<dbReference type="Pfam" id="PF13245">
    <property type="entry name" value="AAA_19"/>
    <property type="match status" value="1"/>
</dbReference>
<evidence type="ECO:0000256" key="6">
    <source>
        <dbReference type="ARBA" id="ARBA00034617"/>
    </source>
</evidence>
<comment type="catalytic activity">
    <reaction evidence="8">
        <text>ATP + H2O = ADP + phosphate + H(+)</text>
        <dbReference type="Rhea" id="RHEA:13065"/>
        <dbReference type="ChEBI" id="CHEBI:15377"/>
        <dbReference type="ChEBI" id="CHEBI:15378"/>
        <dbReference type="ChEBI" id="CHEBI:30616"/>
        <dbReference type="ChEBI" id="CHEBI:43474"/>
        <dbReference type="ChEBI" id="CHEBI:456216"/>
        <dbReference type="EC" id="5.6.2.4"/>
    </reaction>
</comment>
<dbReference type="Gene3D" id="3.40.50.300">
    <property type="entry name" value="P-loop containing nucleotide triphosphate hydrolases"/>
    <property type="match status" value="2"/>
</dbReference>
<reference evidence="12" key="1">
    <citation type="journal article" date="2019" name="Int. J. Syst. Evol. Microbiol.">
        <title>The Global Catalogue of Microorganisms (GCM) 10K type strain sequencing project: providing services to taxonomists for standard genome sequencing and annotation.</title>
        <authorList>
            <consortium name="The Broad Institute Genomics Platform"/>
            <consortium name="The Broad Institute Genome Sequencing Center for Infectious Disease"/>
            <person name="Wu L."/>
            <person name="Ma J."/>
        </authorList>
    </citation>
    <scope>NUCLEOTIDE SEQUENCE [LARGE SCALE GENOMIC DNA]</scope>
    <source>
        <strain evidence="12">CCUG 54522</strain>
    </source>
</reference>
<dbReference type="EC" id="5.6.2.4" evidence="7"/>
<dbReference type="PANTHER" id="PTHR11070">
    <property type="entry name" value="UVRD / RECB / PCRA DNA HELICASE FAMILY MEMBER"/>
    <property type="match status" value="1"/>
</dbReference>
<keyword evidence="4 9" id="KW-0067">ATP-binding</keyword>
<comment type="caution">
    <text evidence="11">The sequence shown here is derived from an EMBL/GenBank/DDBJ whole genome shotgun (WGS) entry which is preliminary data.</text>
</comment>
<feature type="domain" description="UvrD-like helicase ATP-binding" evidence="10">
    <location>
        <begin position="5"/>
        <end position="388"/>
    </location>
</feature>
<dbReference type="Proteomes" id="UP001596135">
    <property type="component" value="Unassembled WGS sequence"/>
</dbReference>
<evidence type="ECO:0000259" key="10">
    <source>
        <dbReference type="PROSITE" id="PS51198"/>
    </source>
</evidence>
<evidence type="ECO:0000313" key="11">
    <source>
        <dbReference type="EMBL" id="MFC6045226.1"/>
    </source>
</evidence>
<feature type="binding site" evidence="9">
    <location>
        <begin position="26"/>
        <end position="33"/>
    </location>
    <ligand>
        <name>ATP</name>
        <dbReference type="ChEBI" id="CHEBI:30616"/>
    </ligand>
</feature>
<dbReference type="EMBL" id="JBHSRJ010000008">
    <property type="protein sequence ID" value="MFC6045226.1"/>
    <property type="molecule type" value="Genomic_DNA"/>
</dbReference>
<evidence type="ECO:0000256" key="4">
    <source>
        <dbReference type="ARBA" id="ARBA00022840"/>
    </source>
</evidence>
<evidence type="ECO:0000256" key="2">
    <source>
        <dbReference type="ARBA" id="ARBA00022801"/>
    </source>
</evidence>
<dbReference type="RefSeq" id="WP_379158017.1">
    <property type="nucleotide sequence ID" value="NZ_JBHSRJ010000008.1"/>
</dbReference>
<gene>
    <name evidence="11" type="ORF">ACFPYL_19210</name>
</gene>
<dbReference type="PROSITE" id="PS51198">
    <property type="entry name" value="UVRD_HELICASE_ATP_BIND"/>
    <property type="match status" value="1"/>
</dbReference>
<dbReference type="InterPro" id="IPR000212">
    <property type="entry name" value="DNA_helicase_UvrD/REP"/>
</dbReference>
<protein>
    <recommendedName>
        <fullName evidence="7">DNA 3'-5' helicase</fullName>
        <ecNumber evidence="7">5.6.2.4</ecNumber>
    </recommendedName>
</protein>
<evidence type="ECO:0000256" key="1">
    <source>
        <dbReference type="ARBA" id="ARBA00022741"/>
    </source>
</evidence>
<evidence type="ECO:0000256" key="3">
    <source>
        <dbReference type="ARBA" id="ARBA00022806"/>
    </source>
</evidence>
<keyword evidence="3 9" id="KW-0347">Helicase</keyword>
<dbReference type="PANTHER" id="PTHR11070:SF2">
    <property type="entry name" value="ATP-DEPENDENT DNA HELICASE SRS2"/>
    <property type="match status" value="1"/>
</dbReference>
<proteinExistence type="predicted"/>